<organism evidence="2 3">
    <name type="scientific">Brachionus plicatilis</name>
    <name type="common">Marine rotifer</name>
    <name type="synonym">Brachionus muelleri</name>
    <dbReference type="NCBI Taxonomy" id="10195"/>
    <lineage>
        <taxon>Eukaryota</taxon>
        <taxon>Metazoa</taxon>
        <taxon>Spiralia</taxon>
        <taxon>Gnathifera</taxon>
        <taxon>Rotifera</taxon>
        <taxon>Eurotatoria</taxon>
        <taxon>Monogononta</taxon>
        <taxon>Pseudotrocha</taxon>
        <taxon>Ploima</taxon>
        <taxon>Brachionidae</taxon>
        <taxon>Brachionus</taxon>
    </lineage>
</organism>
<evidence type="ECO:0000313" key="3">
    <source>
        <dbReference type="Proteomes" id="UP000276133"/>
    </source>
</evidence>
<name>A0A3M7P9E3_BRAPC</name>
<keyword evidence="3" id="KW-1185">Reference proteome</keyword>
<feature type="region of interest" description="Disordered" evidence="1">
    <location>
        <begin position="1"/>
        <end position="114"/>
    </location>
</feature>
<accession>A0A3M7P9E3</accession>
<evidence type="ECO:0000313" key="2">
    <source>
        <dbReference type="EMBL" id="RMZ95716.1"/>
    </source>
</evidence>
<protein>
    <submittedName>
        <fullName evidence="2">Uncharacterized protein</fullName>
    </submittedName>
</protein>
<proteinExistence type="predicted"/>
<sequence>MKIRNSANRYNIDTANDSFSSQNNSYAATNRSNFDSELDSQFSGETDNKFDTGPSIRGSAKNRRRLDKMFAISSNTNSNYDAPPNSNTNLFDSKNFRSNPNIPLNNYRKDNKTNSYLAKLNPSENSTSRYSPSNPESGIFSISDYENSNNQFIRLEKSQNNPELKKLSNGTKEAQNKTSSTNIEYKPLAGVSFKPSHPSDVEIVGVKLGNQANQDQYSAINSNSNTTNPKKKNSLKCTLIRLKF</sequence>
<dbReference type="Proteomes" id="UP000276133">
    <property type="component" value="Unassembled WGS sequence"/>
</dbReference>
<evidence type="ECO:0000256" key="1">
    <source>
        <dbReference type="SAM" id="MobiDB-lite"/>
    </source>
</evidence>
<dbReference type="EMBL" id="REGN01012348">
    <property type="protein sequence ID" value="RMZ95716.1"/>
    <property type="molecule type" value="Genomic_DNA"/>
</dbReference>
<reference evidence="2 3" key="1">
    <citation type="journal article" date="2018" name="Sci. Rep.">
        <title>Genomic signatures of local adaptation to the degree of environmental predictability in rotifers.</title>
        <authorList>
            <person name="Franch-Gras L."/>
            <person name="Hahn C."/>
            <person name="Garcia-Roger E.M."/>
            <person name="Carmona M.J."/>
            <person name="Serra M."/>
            <person name="Gomez A."/>
        </authorList>
    </citation>
    <scope>NUCLEOTIDE SEQUENCE [LARGE SCALE GENOMIC DNA]</scope>
    <source>
        <strain evidence="2">HYR1</strain>
    </source>
</reference>
<feature type="compositionally biased region" description="Polar residues" evidence="1">
    <location>
        <begin position="72"/>
        <end position="104"/>
    </location>
</feature>
<feature type="compositionally biased region" description="Polar residues" evidence="1">
    <location>
        <begin position="1"/>
        <end position="45"/>
    </location>
</feature>
<comment type="caution">
    <text evidence="2">The sequence shown here is derived from an EMBL/GenBank/DDBJ whole genome shotgun (WGS) entry which is preliminary data.</text>
</comment>
<gene>
    <name evidence="2" type="ORF">BpHYR1_050759</name>
</gene>
<dbReference type="AlphaFoldDB" id="A0A3M7P9E3"/>